<sequence length="620" mass="65353">MAKKKAKRVSRKQPVSIVSDDIFIPNHSGMLDAGKVHRVPTEELDPVNKKYVDDEIDSDISTHAAITNAHHSKTISSEIDHTQIQNIGTNSHSQIDTHISNEPSSSIATHAALPSVHHSRYTDAEVDAIVATHTAIPTAHHDNSTDHASGSDDQDISGIATNATAIALNTTHRGSAGGTDHSDVNTNNAKVTNVSTNLSAGARTATTIKVDSSDGTDATLVEADTTNAGILGSNKWDEIVANTAKVSYTDAADVSANTTARHGVNDANSSSEPANANIQAHISDNSQAHSDYLLNTTDSMTGTLFLDAIGTGLDVLHTAEIGNHLIVGDNLTVDTNTLFVDSTNKRVGIGTTSPEQKLHISGDSSNIELQSTGVDVNDEQKWLTEAGHQGVISQKGFLKFWTLTDAGGIGEVWLEVSRSGTAVNKITFGNGNVEIGGDLTVTGTITGGGAMVLLETITASNSATIDFTTNIDSTYDSYEIRMTGIVAGTNNDFMKMRIYDGGVLKTGATDYEYVRWNVVPGHSSTQSTGNSLIELVPVNTFGSATGENGGGVVTLWTPSSATLSGGIDWDMTVRSAAANQPKWYKGMGRYQSNNAIDGVQFYMNTGNIASGKFSLYGIAS</sequence>
<dbReference type="AlphaFoldDB" id="A0A0F9EBI3"/>
<proteinExistence type="predicted"/>
<organism evidence="1">
    <name type="scientific">marine sediment metagenome</name>
    <dbReference type="NCBI Taxonomy" id="412755"/>
    <lineage>
        <taxon>unclassified sequences</taxon>
        <taxon>metagenomes</taxon>
        <taxon>ecological metagenomes</taxon>
    </lineage>
</organism>
<dbReference type="EMBL" id="LAZR01028115">
    <property type="protein sequence ID" value="KKL63586.1"/>
    <property type="molecule type" value="Genomic_DNA"/>
</dbReference>
<comment type="caution">
    <text evidence="1">The sequence shown here is derived from an EMBL/GenBank/DDBJ whole genome shotgun (WGS) entry which is preliminary data.</text>
</comment>
<gene>
    <name evidence="1" type="ORF">LCGC14_2173620</name>
</gene>
<evidence type="ECO:0000313" key="1">
    <source>
        <dbReference type="EMBL" id="KKL63586.1"/>
    </source>
</evidence>
<name>A0A0F9EBI3_9ZZZZ</name>
<accession>A0A0F9EBI3</accession>
<protein>
    <submittedName>
        <fullName evidence="1">Uncharacterized protein</fullName>
    </submittedName>
</protein>
<reference evidence="1" key="1">
    <citation type="journal article" date="2015" name="Nature">
        <title>Complex archaea that bridge the gap between prokaryotes and eukaryotes.</title>
        <authorList>
            <person name="Spang A."/>
            <person name="Saw J.H."/>
            <person name="Jorgensen S.L."/>
            <person name="Zaremba-Niedzwiedzka K."/>
            <person name="Martijn J."/>
            <person name="Lind A.E."/>
            <person name="van Eijk R."/>
            <person name="Schleper C."/>
            <person name="Guy L."/>
            <person name="Ettema T.J."/>
        </authorList>
    </citation>
    <scope>NUCLEOTIDE SEQUENCE</scope>
</reference>